<evidence type="ECO:0000256" key="2">
    <source>
        <dbReference type="SAM" id="Phobius"/>
    </source>
</evidence>
<comment type="caution">
    <text evidence="3">The sequence shown here is derived from an EMBL/GenBank/DDBJ whole genome shotgun (WGS) entry which is preliminary data.</text>
</comment>
<organism evidence="3 4">
    <name type="scientific">Thalassiosira oceanica</name>
    <name type="common">Marine diatom</name>
    <dbReference type="NCBI Taxonomy" id="159749"/>
    <lineage>
        <taxon>Eukaryota</taxon>
        <taxon>Sar</taxon>
        <taxon>Stramenopiles</taxon>
        <taxon>Ochrophyta</taxon>
        <taxon>Bacillariophyta</taxon>
        <taxon>Coscinodiscophyceae</taxon>
        <taxon>Thalassiosirophycidae</taxon>
        <taxon>Thalassiosirales</taxon>
        <taxon>Thalassiosiraceae</taxon>
        <taxon>Thalassiosira</taxon>
    </lineage>
</organism>
<keyword evidence="2" id="KW-0812">Transmembrane</keyword>
<feature type="compositionally biased region" description="Polar residues" evidence="1">
    <location>
        <begin position="1"/>
        <end position="18"/>
    </location>
</feature>
<feature type="compositionally biased region" description="Acidic residues" evidence="1">
    <location>
        <begin position="219"/>
        <end position="232"/>
    </location>
</feature>
<dbReference type="EMBL" id="AGNL01009825">
    <property type="protein sequence ID" value="EJK69610.1"/>
    <property type="molecule type" value="Genomic_DNA"/>
</dbReference>
<feature type="region of interest" description="Disordered" evidence="1">
    <location>
        <begin position="133"/>
        <end position="152"/>
    </location>
</feature>
<gene>
    <name evidence="3" type="ORF">THAOC_09112</name>
</gene>
<name>K0SW09_THAOC</name>
<protein>
    <submittedName>
        <fullName evidence="3">Uncharacterized protein</fullName>
    </submittedName>
</protein>
<feature type="transmembrane region" description="Helical" evidence="2">
    <location>
        <begin position="274"/>
        <end position="295"/>
    </location>
</feature>
<keyword evidence="2" id="KW-0472">Membrane</keyword>
<feature type="non-terminal residue" evidence="3">
    <location>
        <position position="1"/>
    </location>
</feature>
<dbReference type="Proteomes" id="UP000266841">
    <property type="component" value="Unassembled WGS sequence"/>
</dbReference>
<dbReference type="AlphaFoldDB" id="K0SW09"/>
<sequence length="344" mass="38005">PRGPSTSSSRLVTESTRSTTKKPTDQQTGTGLGGQLGDRQGSEDTERHRVEVAYERGLLKPVWATAGRQYCLIVDERPQREARDEEDYVGRCHRRAIFRGDCDDVLQHFQQRTVQTLLLCCTPSMLQTTTRAVPVPSRGGRTGKRVGNERTISEGTFPGNLIGGKAAKARSTLTLVCPRDIGKVYVAVWERRCGKGPPGACPRWRHIESSIVGDRGEGSDDDDNSSDEEMGDIESVPLTEEEAQRCRPQRASAETESPRNELFRKIQCRSRNHGLVALFSLILIIAVVSTVFATAHPSQTPLEVGDGIVPPEDQIMIGTRMAMEQAKFMIQFNEEMVRTSGTPP</sequence>
<keyword evidence="4" id="KW-1185">Reference proteome</keyword>
<feature type="region of interest" description="Disordered" evidence="1">
    <location>
        <begin position="211"/>
        <end position="258"/>
    </location>
</feature>
<proteinExistence type="predicted"/>
<keyword evidence="2" id="KW-1133">Transmembrane helix</keyword>
<evidence type="ECO:0000313" key="3">
    <source>
        <dbReference type="EMBL" id="EJK69610.1"/>
    </source>
</evidence>
<evidence type="ECO:0000313" key="4">
    <source>
        <dbReference type="Proteomes" id="UP000266841"/>
    </source>
</evidence>
<evidence type="ECO:0000256" key="1">
    <source>
        <dbReference type="SAM" id="MobiDB-lite"/>
    </source>
</evidence>
<accession>K0SW09</accession>
<feature type="region of interest" description="Disordered" evidence="1">
    <location>
        <begin position="1"/>
        <end position="46"/>
    </location>
</feature>
<reference evidence="3 4" key="1">
    <citation type="journal article" date="2012" name="Genome Biol.">
        <title>Genome and low-iron response of an oceanic diatom adapted to chronic iron limitation.</title>
        <authorList>
            <person name="Lommer M."/>
            <person name="Specht M."/>
            <person name="Roy A.S."/>
            <person name="Kraemer L."/>
            <person name="Andreson R."/>
            <person name="Gutowska M.A."/>
            <person name="Wolf J."/>
            <person name="Bergner S.V."/>
            <person name="Schilhabel M.B."/>
            <person name="Klostermeier U.C."/>
            <person name="Beiko R.G."/>
            <person name="Rosenstiel P."/>
            <person name="Hippler M."/>
            <person name="Laroche J."/>
        </authorList>
    </citation>
    <scope>NUCLEOTIDE SEQUENCE [LARGE SCALE GENOMIC DNA]</scope>
    <source>
        <strain evidence="3 4">CCMP1005</strain>
    </source>
</reference>